<name>A0A369C000_9GAMM</name>
<reference evidence="2 3" key="1">
    <citation type="submission" date="2018-07" db="EMBL/GenBank/DDBJ databases">
        <title>Genomic Encyclopedia of Type Strains, Phase IV (KMG-IV): sequencing the most valuable type-strain genomes for metagenomic binning, comparative biology and taxonomic classification.</title>
        <authorList>
            <person name="Goeker M."/>
        </authorList>
    </citation>
    <scope>NUCLEOTIDE SEQUENCE [LARGE SCALE GENOMIC DNA]</scope>
    <source>
        <strain evidence="2 3">DSM 26407</strain>
    </source>
</reference>
<dbReference type="AlphaFoldDB" id="A0A369C000"/>
<keyword evidence="1" id="KW-1133">Transmembrane helix</keyword>
<keyword evidence="1" id="KW-0472">Membrane</keyword>
<evidence type="ECO:0000313" key="3">
    <source>
        <dbReference type="Proteomes" id="UP000252707"/>
    </source>
</evidence>
<accession>A0A369C000</accession>
<evidence type="ECO:0000313" key="2">
    <source>
        <dbReference type="EMBL" id="RCX26136.1"/>
    </source>
</evidence>
<feature type="transmembrane region" description="Helical" evidence="1">
    <location>
        <begin position="124"/>
        <end position="144"/>
    </location>
</feature>
<dbReference type="OrthoDB" id="5770504at2"/>
<dbReference type="Proteomes" id="UP000252707">
    <property type="component" value="Unassembled WGS sequence"/>
</dbReference>
<evidence type="ECO:0000256" key="1">
    <source>
        <dbReference type="SAM" id="Phobius"/>
    </source>
</evidence>
<proteinExistence type="predicted"/>
<sequence>MESGYLIIETSERHPGLVRIYTATDRPPRLPESDSEDPRIRYLASFNDVDAALMHAHNALRHRLVNTDTRLYRVELPRAIAAVESITLSHRRNYLDPWLDPGVRETIDTMAAARAAHQQQQVRIWNWVGWIALALLAAHALTAFL</sequence>
<gene>
    <name evidence="2" type="ORF">DFQ59_11110</name>
</gene>
<keyword evidence="1" id="KW-0812">Transmembrane</keyword>
<dbReference type="EMBL" id="QPJY01000011">
    <property type="protein sequence ID" value="RCX26136.1"/>
    <property type="molecule type" value="Genomic_DNA"/>
</dbReference>
<comment type="caution">
    <text evidence="2">The sequence shown here is derived from an EMBL/GenBank/DDBJ whole genome shotgun (WGS) entry which is preliminary data.</text>
</comment>
<protein>
    <submittedName>
        <fullName evidence="2">Uncharacterized protein</fullName>
    </submittedName>
</protein>
<keyword evidence="3" id="KW-1185">Reference proteome</keyword>
<organism evidence="2 3">
    <name type="scientific">Thioalbus denitrificans</name>
    <dbReference type="NCBI Taxonomy" id="547122"/>
    <lineage>
        <taxon>Bacteria</taxon>
        <taxon>Pseudomonadati</taxon>
        <taxon>Pseudomonadota</taxon>
        <taxon>Gammaproteobacteria</taxon>
        <taxon>Chromatiales</taxon>
        <taxon>Ectothiorhodospiraceae</taxon>
        <taxon>Thioalbus</taxon>
    </lineage>
</organism>
<dbReference type="RefSeq" id="WP_114280821.1">
    <property type="nucleotide sequence ID" value="NZ_QPJY01000011.1"/>
</dbReference>